<feature type="domain" description="SWIM-type" evidence="3">
    <location>
        <begin position="642"/>
        <end position="681"/>
    </location>
</feature>
<keyword evidence="5" id="KW-1185">Reference proteome</keyword>
<dbReference type="OrthoDB" id="2430203at2759"/>
<accession>A0A9P6FNY0</accession>
<reference evidence="4" key="1">
    <citation type="journal article" date="2020" name="Fungal Divers.">
        <title>Resolving the Mortierellaceae phylogeny through synthesis of multi-gene phylogenetics and phylogenomics.</title>
        <authorList>
            <person name="Vandepol N."/>
            <person name="Liber J."/>
            <person name="Desiro A."/>
            <person name="Na H."/>
            <person name="Kennedy M."/>
            <person name="Barry K."/>
            <person name="Grigoriev I.V."/>
            <person name="Miller A.N."/>
            <person name="O'Donnell K."/>
            <person name="Stajich J.E."/>
            <person name="Bonito G."/>
        </authorList>
    </citation>
    <scope>NUCLEOTIDE SEQUENCE</scope>
    <source>
        <strain evidence="4">KOD1015</strain>
    </source>
</reference>
<dbReference type="InterPro" id="IPR018289">
    <property type="entry name" value="MULE_transposase_dom"/>
</dbReference>
<keyword evidence="1" id="KW-0862">Zinc</keyword>
<feature type="non-terminal residue" evidence="4">
    <location>
        <position position="1"/>
    </location>
</feature>
<gene>
    <name evidence="4" type="ORF">BGW38_005400</name>
</gene>
<comment type="caution">
    <text evidence="4">The sequence shown here is derived from an EMBL/GenBank/DDBJ whole genome shotgun (WGS) entry which is preliminary data.</text>
</comment>
<protein>
    <recommendedName>
        <fullName evidence="3">SWIM-type domain-containing protein</fullName>
    </recommendedName>
</protein>
<dbReference type="Proteomes" id="UP000780801">
    <property type="component" value="Unassembled WGS sequence"/>
</dbReference>
<evidence type="ECO:0000313" key="5">
    <source>
        <dbReference type="Proteomes" id="UP000780801"/>
    </source>
</evidence>
<keyword evidence="1" id="KW-0479">Metal-binding</keyword>
<sequence>NEGSSDVGRSAFDDVPDISHDYTWTSLFGGTERVNADGSVEAKSLQLNAEDVESWIEAKALEEGVKYKLKDTRPSQNTKDSFLKSVRYVCHRAGTYESRSRGRRPSEVQIARESDEMVTASSSSSQFDPNESLAPQKRRPASNPVPFVKRPRPNQKESGKVACRASILIKYFKNNEMVEILHRPMHSNHGSECPVRLCHISKERKARILALLNAGLSRRMIAKRFSHDVTPEYIRKNGIQAARDNSITRLDVYNIDYERRQKIVQLDKDPLVSLKEWGKRLRAQHFSIFEYVETEDGNWSYAGCFGDTIVGVEHGNAGRISTSGKFAFGFMSPWQRTMLQQFGAGISLDSTHGTTKDSSELFTAMVAHSTGKGIPAAFLLTNDKSGWLTHIRKHLMRTDKDGAEYCLLKTIVIDDSQTEKNAINKAFGPDICIHLCLWHVQRNWSRQLQSKVSKNDDSVTIKVVRHAVMGTLRAIMYESDLTKALEKRDALCSSLAKIPSCTEMLVYLQDYYFTPDKEREWMRSYRQDIYWADVNTNNYVESWHNNLKSHFVKYNRHPRHDTLVYILVHDALSLCASDIYKTQLNLGKQTKSERESRKRLQQVRMLFKGKSLVETLAYFQYSADGRQLWVKSMSRQTSAKRYEIFLDSSTSPPIITGCSCPDFLRRLLPCQHLFATLYQFPNMQLPDNNSFHSSVPNILQLNQELVQDADPLTFDDQNVDNDASPEVISPTMTQKNMRAELLELLEEIRKQIYDKDISGCDCNEFYESLKQTRDKGASLLDNTYAERTRQPRF</sequence>
<evidence type="ECO:0000256" key="1">
    <source>
        <dbReference type="PROSITE-ProRule" id="PRU00325"/>
    </source>
</evidence>
<dbReference type="GO" id="GO:0008270">
    <property type="term" value="F:zinc ion binding"/>
    <property type="evidence" value="ECO:0007669"/>
    <property type="project" value="UniProtKB-KW"/>
</dbReference>
<dbReference type="Pfam" id="PF10551">
    <property type="entry name" value="MULE"/>
    <property type="match status" value="1"/>
</dbReference>
<dbReference type="EMBL" id="JAABOA010003422">
    <property type="protein sequence ID" value="KAF9578689.1"/>
    <property type="molecule type" value="Genomic_DNA"/>
</dbReference>
<proteinExistence type="predicted"/>
<dbReference type="PROSITE" id="PS50966">
    <property type="entry name" value="ZF_SWIM"/>
    <property type="match status" value="1"/>
</dbReference>
<keyword evidence="1" id="KW-0863">Zinc-finger</keyword>
<evidence type="ECO:0000259" key="3">
    <source>
        <dbReference type="PROSITE" id="PS50966"/>
    </source>
</evidence>
<name>A0A9P6FNY0_9FUNG</name>
<dbReference type="PANTHER" id="PTHR33977:SF1">
    <property type="entry name" value="ZINC ION BINDING PROTEIN"/>
    <property type="match status" value="1"/>
</dbReference>
<evidence type="ECO:0000313" key="4">
    <source>
        <dbReference type="EMBL" id="KAF9578689.1"/>
    </source>
</evidence>
<feature type="compositionally biased region" description="Polar residues" evidence="2">
    <location>
        <begin position="119"/>
        <end position="129"/>
    </location>
</feature>
<feature type="compositionally biased region" description="Basic and acidic residues" evidence="2">
    <location>
        <begin position="98"/>
        <end position="115"/>
    </location>
</feature>
<organism evidence="4 5">
    <name type="scientific">Lunasporangiospora selenospora</name>
    <dbReference type="NCBI Taxonomy" id="979761"/>
    <lineage>
        <taxon>Eukaryota</taxon>
        <taxon>Fungi</taxon>
        <taxon>Fungi incertae sedis</taxon>
        <taxon>Mucoromycota</taxon>
        <taxon>Mortierellomycotina</taxon>
        <taxon>Mortierellomycetes</taxon>
        <taxon>Mortierellales</taxon>
        <taxon>Mortierellaceae</taxon>
        <taxon>Lunasporangiospora</taxon>
    </lineage>
</organism>
<dbReference type="InterPro" id="IPR007527">
    <property type="entry name" value="Znf_SWIM"/>
</dbReference>
<dbReference type="AlphaFoldDB" id="A0A9P6FNY0"/>
<feature type="region of interest" description="Disordered" evidence="2">
    <location>
        <begin position="96"/>
        <end position="159"/>
    </location>
</feature>
<dbReference type="PANTHER" id="PTHR33977">
    <property type="entry name" value="ZINC ION BINDING PROTEIN"/>
    <property type="match status" value="1"/>
</dbReference>
<evidence type="ECO:0000256" key="2">
    <source>
        <dbReference type="SAM" id="MobiDB-lite"/>
    </source>
</evidence>